<accession>A0ABT0PK39</accession>
<keyword evidence="2" id="KW-0560">Oxidoreductase</keyword>
<sequence length="258" mass="27378">MILHNKTALITGGASGLGQATAQALVEKGARVFIFDLNEELARVTVSELGADNAGYAVVDVADEASVEQGIREAMEAFGELHLVVNCAGIAPPAKVIDRDGNPLPFSKFKKIIDINLNGTFNVLRLAAEQMAKNHPFNEDDGRGCIINVASVAAFDGQIGQPAYAASKAGVVGMTLPIAREFARYGIRVNTIAPGLFRTPIAASLPEAAIESLSQGVEYPKRLGRPEEFASLVVTIAENDYLNGETIRLDGSIRMAAR</sequence>
<dbReference type="SMART" id="SM00822">
    <property type="entry name" value="PKS_KR"/>
    <property type="match status" value="1"/>
</dbReference>
<evidence type="ECO:0000256" key="3">
    <source>
        <dbReference type="RuleBase" id="RU000363"/>
    </source>
</evidence>
<dbReference type="PRINTS" id="PR00080">
    <property type="entry name" value="SDRFAMILY"/>
</dbReference>
<dbReference type="PANTHER" id="PTHR43658:SF8">
    <property type="entry name" value="17-BETA-HYDROXYSTEROID DEHYDROGENASE 14-RELATED"/>
    <property type="match status" value="1"/>
</dbReference>
<dbReference type="InterPro" id="IPR057326">
    <property type="entry name" value="KR_dom"/>
</dbReference>
<evidence type="ECO:0000256" key="2">
    <source>
        <dbReference type="ARBA" id="ARBA00023002"/>
    </source>
</evidence>
<feature type="domain" description="Ketoreductase" evidence="4">
    <location>
        <begin position="6"/>
        <end position="195"/>
    </location>
</feature>
<dbReference type="InterPro" id="IPR020904">
    <property type="entry name" value="Sc_DH/Rdtase_CS"/>
</dbReference>
<gene>
    <name evidence="5" type="ORF">M3P05_16945</name>
</gene>
<dbReference type="EMBL" id="JAMFLX010000028">
    <property type="protein sequence ID" value="MCL6271606.1"/>
    <property type="molecule type" value="Genomic_DNA"/>
</dbReference>
<name>A0ABT0PK39_9GAMM</name>
<evidence type="ECO:0000313" key="6">
    <source>
        <dbReference type="Proteomes" id="UP001203338"/>
    </source>
</evidence>
<protein>
    <submittedName>
        <fullName evidence="5">SDR family NAD(P)-dependent oxidoreductase</fullName>
    </submittedName>
</protein>
<evidence type="ECO:0000313" key="5">
    <source>
        <dbReference type="EMBL" id="MCL6271606.1"/>
    </source>
</evidence>
<dbReference type="RefSeq" id="WP_249701237.1">
    <property type="nucleotide sequence ID" value="NZ_JAMFLX010000028.1"/>
</dbReference>
<organism evidence="5 6">
    <name type="scientific">Parendozoicomonas callyspongiae</name>
    <dbReference type="NCBI Taxonomy" id="2942213"/>
    <lineage>
        <taxon>Bacteria</taxon>
        <taxon>Pseudomonadati</taxon>
        <taxon>Pseudomonadota</taxon>
        <taxon>Gammaproteobacteria</taxon>
        <taxon>Oceanospirillales</taxon>
        <taxon>Endozoicomonadaceae</taxon>
        <taxon>Parendozoicomonas</taxon>
    </lineage>
</organism>
<keyword evidence="6" id="KW-1185">Reference proteome</keyword>
<comment type="caution">
    <text evidence="5">The sequence shown here is derived from an EMBL/GenBank/DDBJ whole genome shotgun (WGS) entry which is preliminary data.</text>
</comment>
<dbReference type="PROSITE" id="PS00061">
    <property type="entry name" value="ADH_SHORT"/>
    <property type="match status" value="1"/>
</dbReference>
<dbReference type="PANTHER" id="PTHR43658">
    <property type="entry name" value="SHORT-CHAIN DEHYDROGENASE/REDUCTASE"/>
    <property type="match status" value="1"/>
</dbReference>
<dbReference type="Pfam" id="PF00106">
    <property type="entry name" value="adh_short"/>
    <property type="match status" value="1"/>
</dbReference>
<proteinExistence type="inferred from homology"/>
<dbReference type="InterPro" id="IPR036291">
    <property type="entry name" value="NAD(P)-bd_dom_sf"/>
</dbReference>
<evidence type="ECO:0000259" key="4">
    <source>
        <dbReference type="SMART" id="SM00822"/>
    </source>
</evidence>
<dbReference type="Proteomes" id="UP001203338">
    <property type="component" value="Unassembled WGS sequence"/>
</dbReference>
<comment type="similarity">
    <text evidence="1 3">Belongs to the short-chain dehydrogenases/reductases (SDR) family.</text>
</comment>
<reference evidence="5 6" key="1">
    <citation type="submission" date="2022-05" db="EMBL/GenBank/DDBJ databases">
        <authorList>
            <person name="Park J.-S."/>
        </authorList>
    </citation>
    <scope>NUCLEOTIDE SEQUENCE [LARGE SCALE GENOMIC DNA]</scope>
    <source>
        <strain evidence="5 6">2012CJ34-2</strain>
    </source>
</reference>
<dbReference type="InterPro" id="IPR002347">
    <property type="entry name" value="SDR_fam"/>
</dbReference>
<evidence type="ECO:0000256" key="1">
    <source>
        <dbReference type="ARBA" id="ARBA00006484"/>
    </source>
</evidence>
<dbReference type="PRINTS" id="PR00081">
    <property type="entry name" value="GDHRDH"/>
</dbReference>
<dbReference type="SUPFAM" id="SSF51735">
    <property type="entry name" value="NAD(P)-binding Rossmann-fold domains"/>
    <property type="match status" value="1"/>
</dbReference>
<dbReference type="Gene3D" id="3.40.50.720">
    <property type="entry name" value="NAD(P)-binding Rossmann-like Domain"/>
    <property type="match status" value="1"/>
</dbReference>